<evidence type="ECO:0000256" key="6">
    <source>
        <dbReference type="ARBA" id="ARBA00015918"/>
    </source>
</evidence>
<comment type="similarity">
    <text evidence="4">Belongs to the CAF1 family.</text>
</comment>
<evidence type="ECO:0000256" key="1">
    <source>
        <dbReference type="ARBA" id="ARBA00001663"/>
    </source>
</evidence>
<dbReference type="KEGG" id="lak:106171879"/>
<reference evidence="18" key="1">
    <citation type="submission" date="2025-08" db="UniProtKB">
        <authorList>
            <consortium name="RefSeq"/>
        </authorList>
    </citation>
    <scope>IDENTIFICATION</scope>
    <source>
        <tissue evidence="18">Gonads</tissue>
    </source>
</reference>
<dbReference type="InterPro" id="IPR014789">
    <property type="entry name" value="PolyA-riboNase_RNA-binding"/>
</dbReference>
<dbReference type="SUPFAM" id="SSF82708">
    <property type="entry name" value="R3H domain"/>
    <property type="match status" value="1"/>
</dbReference>
<dbReference type="Pfam" id="PF04857">
    <property type="entry name" value="CAF1"/>
    <property type="match status" value="1"/>
</dbReference>
<dbReference type="InterPro" id="IPR036397">
    <property type="entry name" value="RNaseH_sf"/>
</dbReference>
<keyword evidence="8" id="KW-0540">Nuclease</keyword>
<dbReference type="GO" id="GO:0005634">
    <property type="term" value="C:nucleus"/>
    <property type="evidence" value="ECO:0007669"/>
    <property type="project" value="UniProtKB-SubCell"/>
</dbReference>
<evidence type="ECO:0000256" key="9">
    <source>
        <dbReference type="ARBA" id="ARBA00022723"/>
    </source>
</evidence>
<keyword evidence="10" id="KW-0378">Hydrolase</keyword>
<dbReference type="InterPro" id="IPR034042">
    <property type="entry name" value="PARN_R3H"/>
</dbReference>
<name>A0A1S3JBU0_LINAN</name>
<evidence type="ECO:0000256" key="10">
    <source>
        <dbReference type="ARBA" id="ARBA00022801"/>
    </source>
</evidence>
<feature type="domain" description="R3H" evidence="16">
    <location>
        <begin position="179"/>
        <end position="247"/>
    </location>
</feature>
<dbReference type="Gene3D" id="3.30.420.10">
    <property type="entry name" value="Ribonuclease H-like superfamily/Ribonuclease H"/>
    <property type="match status" value="2"/>
</dbReference>
<feature type="region of interest" description="Disordered" evidence="15">
    <location>
        <begin position="588"/>
        <end position="607"/>
    </location>
</feature>
<dbReference type="RefSeq" id="XP_013407872.1">
    <property type="nucleotide sequence ID" value="XM_013552418.1"/>
</dbReference>
<evidence type="ECO:0000256" key="14">
    <source>
        <dbReference type="ARBA" id="ARBA00031923"/>
    </source>
</evidence>
<dbReference type="Proteomes" id="UP000085678">
    <property type="component" value="Unplaced"/>
</dbReference>
<dbReference type="FunFam" id="3.30.420.10:FF:000120">
    <property type="entry name" value="Poly(A)-specific ribonuclease PARN"/>
    <property type="match status" value="1"/>
</dbReference>
<keyword evidence="17" id="KW-1185">Reference proteome</keyword>
<comment type="subcellular location">
    <subcellularLocation>
        <location evidence="3">Cytoplasm</location>
    </subcellularLocation>
    <subcellularLocation>
        <location evidence="2">Nucleus</location>
    </subcellularLocation>
</comment>
<dbReference type="GO" id="GO:0046872">
    <property type="term" value="F:metal ion binding"/>
    <property type="evidence" value="ECO:0007669"/>
    <property type="project" value="UniProtKB-KW"/>
</dbReference>
<dbReference type="InterPro" id="IPR001374">
    <property type="entry name" value="R3H_dom"/>
</dbReference>
<dbReference type="InterPro" id="IPR006941">
    <property type="entry name" value="RNase_CAF1"/>
</dbReference>
<dbReference type="AlphaFoldDB" id="A0A1S3JBU0"/>
<dbReference type="GO" id="GO:1990432">
    <property type="term" value="P:siRNA 3'-end processing"/>
    <property type="evidence" value="ECO:0007669"/>
    <property type="project" value="TreeGrafter"/>
</dbReference>
<dbReference type="PANTHER" id="PTHR15092">
    <property type="entry name" value="POLY A -SPECIFIC RIBONUCLEASE/TARGET OF EGR1, MEMBER 1"/>
    <property type="match status" value="1"/>
</dbReference>
<comment type="catalytic activity">
    <reaction evidence="1">
        <text>Exonucleolytic cleavage of poly(A) to 5'-AMP.</text>
        <dbReference type="EC" id="3.1.13.4"/>
    </reaction>
</comment>
<evidence type="ECO:0000256" key="12">
    <source>
        <dbReference type="ARBA" id="ARBA00022884"/>
    </source>
</evidence>
<dbReference type="InterPro" id="IPR012677">
    <property type="entry name" value="Nucleotide-bd_a/b_plait_sf"/>
</dbReference>
<evidence type="ECO:0000313" key="18">
    <source>
        <dbReference type="RefSeq" id="XP_013407872.1"/>
    </source>
</evidence>
<dbReference type="FunFam" id="3.30.420.10:FF:000035">
    <property type="entry name" value="Poly(A)-specific ribonuclease PARN"/>
    <property type="match status" value="1"/>
</dbReference>
<evidence type="ECO:0000256" key="7">
    <source>
        <dbReference type="ARBA" id="ARBA00022490"/>
    </source>
</evidence>
<evidence type="ECO:0000256" key="13">
    <source>
        <dbReference type="ARBA" id="ARBA00023242"/>
    </source>
</evidence>
<dbReference type="PROSITE" id="PS51061">
    <property type="entry name" value="R3H"/>
    <property type="match status" value="1"/>
</dbReference>
<dbReference type="PANTHER" id="PTHR15092:SF44">
    <property type="entry name" value="POLY(A)-SPECIFIC RIBONUCLEASE PARN"/>
    <property type="match status" value="1"/>
</dbReference>
<evidence type="ECO:0000256" key="4">
    <source>
        <dbReference type="ARBA" id="ARBA00008372"/>
    </source>
</evidence>
<evidence type="ECO:0000259" key="16">
    <source>
        <dbReference type="PROSITE" id="PS51061"/>
    </source>
</evidence>
<dbReference type="Gene3D" id="3.30.70.330">
    <property type="match status" value="1"/>
</dbReference>
<dbReference type="Pfam" id="PF08675">
    <property type="entry name" value="RNA_bind"/>
    <property type="match status" value="1"/>
</dbReference>
<dbReference type="GO" id="GO:0005737">
    <property type="term" value="C:cytoplasm"/>
    <property type="evidence" value="ECO:0007669"/>
    <property type="project" value="UniProtKB-SubCell"/>
</dbReference>
<feature type="compositionally biased region" description="Polar residues" evidence="15">
    <location>
        <begin position="543"/>
        <end position="560"/>
    </location>
</feature>
<keyword evidence="11" id="KW-0269">Exonuclease</keyword>
<organism evidence="17 18">
    <name type="scientific">Lingula anatina</name>
    <name type="common">Brachiopod</name>
    <name type="synonym">Lingula unguis</name>
    <dbReference type="NCBI Taxonomy" id="7574"/>
    <lineage>
        <taxon>Eukaryota</taxon>
        <taxon>Metazoa</taxon>
        <taxon>Spiralia</taxon>
        <taxon>Lophotrochozoa</taxon>
        <taxon>Brachiopoda</taxon>
        <taxon>Linguliformea</taxon>
        <taxon>Lingulata</taxon>
        <taxon>Lingulida</taxon>
        <taxon>Linguloidea</taxon>
        <taxon>Lingulidae</taxon>
        <taxon>Lingula</taxon>
    </lineage>
</organism>
<gene>
    <name evidence="18" type="primary">LOC106171879</name>
</gene>
<feature type="region of interest" description="Disordered" evidence="15">
    <location>
        <begin position="539"/>
        <end position="580"/>
    </location>
</feature>
<dbReference type="CDD" id="cd02637">
    <property type="entry name" value="R3H_PARN"/>
    <property type="match status" value="1"/>
</dbReference>
<evidence type="ECO:0000256" key="3">
    <source>
        <dbReference type="ARBA" id="ARBA00004496"/>
    </source>
</evidence>
<dbReference type="SUPFAM" id="SSF54928">
    <property type="entry name" value="RNA-binding domain, RBD"/>
    <property type="match status" value="1"/>
</dbReference>
<dbReference type="GO" id="GO:0004535">
    <property type="term" value="F:poly(A)-specific ribonuclease activity"/>
    <property type="evidence" value="ECO:0007669"/>
    <property type="project" value="UniProtKB-EC"/>
</dbReference>
<keyword evidence="13" id="KW-0539">Nucleus</keyword>
<dbReference type="InterPro" id="IPR035979">
    <property type="entry name" value="RBD_domain_sf"/>
</dbReference>
<dbReference type="InterPro" id="IPR036867">
    <property type="entry name" value="R3H_dom_sf"/>
</dbReference>
<dbReference type="GeneID" id="106171879"/>
<dbReference type="GO" id="GO:1990431">
    <property type="term" value="P:priRNA 3'-end processing"/>
    <property type="evidence" value="ECO:0007669"/>
    <property type="project" value="TreeGrafter"/>
</dbReference>
<evidence type="ECO:0000256" key="8">
    <source>
        <dbReference type="ARBA" id="ARBA00022722"/>
    </source>
</evidence>
<dbReference type="SUPFAM" id="SSF53098">
    <property type="entry name" value="Ribonuclease H-like"/>
    <property type="match status" value="1"/>
</dbReference>
<dbReference type="GO" id="GO:0000289">
    <property type="term" value="P:nuclear-transcribed mRNA poly(A) tail shortening"/>
    <property type="evidence" value="ECO:0007669"/>
    <property type="project" value="TreeGrafter"/>
</dbReference>
<protein>
    <recommendedName>
        <fullName evidence="6">Poly(A)-specific ribonuclease PARN</fullName>
        <ecNumber evidence="5">3.1.13.4</ecNumber>
    </recommendedName>
    <alternativeName>
        <fullName evidence="14">Polyadenylate-specific ribonuclease</fullName>
    </alternativeName>
</protein>
<dbReference type="CDD" id="cd12428">
    <property type="entry name" value="RRM_PARN"/>
    <property type="match status" value="1"/>
</dbReference>
<proteinExistence type="inferred from homology"/>
<dbReference type="GO" id="GO:0003723">
    <property type="term" value="F:RNA binding"/>
    <property type="evidence" value="ECO:0007669"/>
    <property type="project" value="UniProtKB-KW"/>
</dbReference>
<evidence type="ECO:0000313" key="17">
    <source>
        <dbReference type="Proteomes" id="UP000085678"/>
    </source>
</evidence>
<evidence type="ECO:0000256" key="5">
    <source>
        <dbReference type="ARBA" id="ARBA00012161"/>
    </source>
</evidence>
<keyword evidence="7" id="KW-0963">Cytoplasm</keyword>
<dbReference type="OrthoDB" id="1432093at2759"/>
<keyword evidence="12" id="KW-0694">RNA-binding</keyword>
<accession>A0A1S3JBU0</accession>
<evidence type="ECO:0000256" key="11">
    <source>
        <dbReference type="ARBA" id="ARBA00022839"/>
    </source>
</evidence>
<dbReference type="EC" id="3.1.13.4" evidence="5"/>
<evidence type="ECO:0000256" key="15">
    <source>
        <dbReference type="SAM" id="MobiDB-lite"/>
    </source>
</evidence>
<sequence>MEVTRSNFRESLPTISSAISKASFLAIDGEFTGLQKGVNLHAFDTPNERYQKLRQGSMDFLLMQFGLCAFEYEATTKRHIIRAFNFYLFPKPFSRQAPDVCFSCQSSSIDFLVSQGFDFNKLFREGIPYLTPAEEQKSRDALESKYNQLDVMSSPAFTSPTGADTAVAKGPIEIPSEHKQYVEDICKQVEELTAEGNTSQTLELKPTSAFQRKLVYQTLKLKFHAGLHLETKTNNNRQRYIVISKVKNAEDQKQKEESRKAAEMEELENAVGFSKVIRMISQSGKLVVGHNMMLDVLHVLHQFSCPLPESYEDFKSLTRCVFPRLLDTKLMSSTHPFKDWIISTTLGDLRKLLENKPFEKPVVESAEGFPAYTTDHEQLHEAGYDAFITGLCFIGMSKYLGTFQSPKKEHIPPSSPLIEPFLNKLFMFRVQDIPYMNLAGPDLQPSRDHVFHLSFPKEWKTSDISQLFAPFGNVYIGWLDDNSAFVSLYKKDEADRVLQNITTGDTFSVVAYKDFIERMQKSSSRKHNIPASDLDLPVKKRQSSSPLNVNASPFQSTRSITPIPEEMEEENNGTVNMDDLGEPLAKRMKTDCKSGSEKKLFDEPENW</sequence>
<dbReference type="InterPro" id="IPR012337">
    <property type="entry name" value="RNaseH-like_sf"/>
</dbReference>
<dbReference type="InParanoid" id="A0A1S3JBU0"/>
<evidence type="ECO:0000256" key="2">
    <source>
        <dbReference type="ARBA" id="ARBA00004123"/>
    </source>
</evidence>
<dbReference type="STRING" id="7574.A0A1S3JBU0"/>
<keyword evidence="9" id="KW-0479">Metal-binding</keyword>
<dbReference type="InterPro" id="IPR051181">
    <property type="entry name" value="CAF1_poly(A)_ribonucleases"/>
</dbReference>